<evidence type="ECO:0000256" key="2">
    <source>
        <dbReference type="ARBA" id="ARBA00022670"/>
    </source>
</evidence>
<evidence type="ECO:0000256" key="3">
    <source>
        <dbReference type="ARBA" id="ARBA00022801"/>
    </source>
</evidence>
<keyword evidence="3" id="KW-0378">Hydrolase</keyword>
<keyword evidence="4" id="KW-0720">Serine protease</keyword>
<sequence>MIAAETKEEDTIDALDYVLHYGKRYKSVISLSRGGFYYSGTTEKKIHDLVERGFIIIVSAGNDNKDACGKKGSKQFRSYTGYKDTIAVGAVQSTISNNKYTGAYYSNYGECIDIFGPGSVMTPNVGHYDVDYKKKQGTSFSTPMVAGVVA</sequence>
<gene>
    <name evidence="7" type="ORF">BCR32DRAFT_204311</name>
</gene>
<dbReference type="InterPro" id="IPR000209">
    <property type="entry name" value="Peptidase_S8/S53_dom"/>
</dbReference>
<name>A0A1Y1X5B0_9FUNG</name>
<dbReference type="GO" id="GO:0006508">
    <property type="term" value="P:proteolysis"/>
    <property type="evidence" value="ECO:0007669"/>
    <property type="project" value="UniProtKB-KW"/>
</dbReference>
<comment type="caution">
    <text evidence="7">The sequence shown here is derived from an EMBL/GenBank/DDBJ whole genome shotgun (WGS) entry which is preliminary data.</text>
</comment>
<reference evidence="7 8" key="2">
    <citation type="submission" date="2016-08" db="EMBL/GenBank/DDBJ databases">
        <title>Pervasive Adenine N6-methylation of Active Genes in Fungi.</title>
        <authorList>
            <consortium name="DOE Joint Genome Institute"/>
            <person name="Mondo S.J."/>
            <person name="Dannebaum R.O."/>
            <person name="Kuo R.C."/>
            <person name="Labutti K."/>
            <person name="Haridas S."/>
            <person name="Kuo A."/>
            <person name="Salamov A."/>
            <person name="Ahrendt S.R."/>
            <person name="Lipzen A."/>
            <person name="Sullivan W."/>
            <person name="Andreopoulos W.B."/>
            <person name="Clum A."/>
            <person name="Lindquist E."/>
            <person name="Daum C."/>
            <person name="Ramamoorthy G.K."/>
            <person name="Gryganskyi A."/>
            <person name="Culley D."/>
            <person name="Magnuson J.K."/>
            <person name="James T.Y."/>
            <person name="O'Malley M.A."/>
            <person name="Stajich J.E."/>
            <person name="Spatafora J.W."/>
            <person name="Visel A."/>
            <person name="Grigoriev I.V."/>
        </authorList>
    </citation>
    <scope>NUCLEOTIDE SEQUENCE [LARGE SCALE GENOMIC DNA]</scope>
    <source>
        <strain evidence="7 8">S4</strain>
    </source>
</reference>
<evidence type="ECO:0000256" key="1">
    <source>
        <dbReference type="ARBA" id="ARBA00011073"/>
    </source>
</evidence>
<dbReference type="Pfam" id="PF00082">
    <property type="entry name" value="Peptidase_S8"/>
    <property type="match status" value="1"/>
</dbReference>
<evidence type="ECO:0000313" key="8">
    <source>
        <dbReference type="Proteomes" id="UP000193944"/>
    </source>
</evidence>
<evidence type="ECO:0000256" key="5">
    <source>
        <dbReference type="PROSITE-ProRule" id="PRU01240"/>
    </source>
</evidence>
<dbReference type="InterPro" id="IPR036852">
    <property type="entry name" value="Peptidase_S8/S53_dom_sf"/>
</dbReference>
<organism evidence="7 8">
    <name type="scientific">Anaeromyces robustus</name>
    <dbReference type="NCBI Taxonomy" id="1754192"/>
    <lineage>
        <taxon>Eukaryota</taxon>
        <taxon>Fungi</taxon>
        <taxon>Fungi incertae sedis</taxon>
        <taxon>Chytridiomycota</taxon>
        <taxon>Chytridiomycota incertae sedis</taxon>
        <taxon>Neocallimastigomycetes</taxon>
        <taxon>Neocallimastigales</taxon>
        <taxon>Neocallimastigaceae</taxon>
        <taxon>Anaeromyces</taxon>
    </lineage>
</organism>
<dbReference type="SUPFAM" id="SSF52743">
    <property type="entry name" value="Subtilisin-like"/>
    <property type="match status" value="1"/>
</dbReference>
<dbReference type="GO" id="GO:0004252">
    <property type="term" value="F:serine-type endopeptidase activity"/>
    <property type="evidence" value="ECO:0007669"/>
    <property type="project" value="InterPro"/>
</dbReference>
<dbReference type="PANTHER" id="PTHR43806">
    <property type="entry name" value="PEPTIDASE S8"/>
    <property type="match status" value="1"/>
</dbReference>
<accession>A0A1Y1X5B0</accession>
<keyword evidence="2" id="KW-0645">Protease</keyword>
<dbReference type="Proteomes" id="UP000193944">
    <property type="component" value="Unassembled WGS sequence"/>
</dbReference>
<dbReference type="STRING" id="1754192.A0A1Y1X5B0"/>
<dbReference type="PROSITE" id="PS51892">
    <property type="entry name" value="SUBTILASE"/>
    <property type="match status" value="1"/>
</dbReference>
<dbReference type="PROSITE" id="PS00138">
    <property type="entry name" value="SUBTILASE_SER"/>
    <property type="match status" value="1"/>
</dbReference>
<dbReference type="OrthoDB" id="206201at2759"/>
<feature type="domain" description="Peptidase S8/S53" evidence="6">
    <location>
        <begin position="6"/>
        <end position="150"/>
    </location>
</feature>
<feature type="non-terminal residue" evidence="7">
    <location>
        <position position="150"/>
    </location>
</feature>
<dbReference type="EMBL" id="MCFG01000134">
    <property type="protein sequence ID" value="ORX80835.1"/>
    <property type="molecule type" value="Genomic_DNA"/>
</dbReference>
<comment type="caution">
    <text evidence="5">Lacks conserved residue(s) required for the propagation of feature annotation.</text>
</comment>
<evidence type="ECO:0000259" key="6">
    <source>
        <dbReference type="Pfam" id="PF00082"/>
    </source>
</evidence>
<protein>
    <submittedName>
        <fullName evidence="7">Subtilisin-like protein</fullName>
    </submittedName>
</protein>
<comment type="similarity">
    <text evidence="1 5">Belongs to the peptidase S8 family.</text>
</comment>
<reference evidence="7 8" key="1">
    <citation type="submission" date="2016-08" db="EMBL/GenBank/DDBJ databases">
        <title>A Parts List for Fungal Cellulosomes Revealed by Comparative Genomics.</title>
        <authorList>
            <consortium name="DOE Joint Genome Institute"/>
            <person name="Haitjema C.H."/>
            <person name="Gilmore S.P."/>
            <person name="Henske J.K."/>
            <person name="Solomon K.V."/>
            <person name="De Groot R."/>
            <person name="Kuo A."/>
            <person name="Mondo S.J."/>
            <person name="Salamov A.A."/>
            <person name="Labutti K."/>
            <person name="Zhao Z."/>
            <person name="Chiniquy J."/>
            <person name="Barry K."/>
            <person name="Brewer H.M."/>
            <person name="Purvine S.O."/>
            <person name="Wright A.T."/>
            <person name="Boxma B."/>
            <person name="Van Alen T."/>
            <person name="Hackstein J.H."/>
            <person name="Baker S.E."/>
            <person name="Grigoriev I.V."/>
            <person name="O'Malley M.A."/>
        </authorList>
    </citation>
    <scope>NUCLEOTIDE SEQUENCE [LARGE SCALE GENOMIC DNA]</scope>
    <source>
        <strain evidence="7 8">S4</strain>
    </source>
</reference>
<evidence type="ECO:0000313" key="7">
    <source>
        <dbReference type="EMBL" id="ORX80835.1"/>
    </source>
</evidence>
<dbReference type="GO" id="GO:0005615">
    <property type="term" value="C:extracellular space"/>
    <property type="evidence" value="ECO:0007669"/>
    <property type="project" value="TreeGrafter"/>
</dbReference>
<dbReference type="InterPro" id="IPR050131">
    <property type="entry name" value="Peptidase_S8_subtilisin-like"/>
</dbReference>
<dbReference type="PANTHER" id="PTHR43806:SF11">
    <property type="entry name" value="CEREVISIN-RELATED"/>
    <property type="match status" value="1"/>
</dbReference>
<dbReference type="InterPro" id="IPR023828">
    <property type="entry name" value="Peptidase_S8_Ser-AS"/>
</dbReference>
<evidence type="ECO:0000256" key="4">
    <source>
        <dbReference type="ARBA" id="ARBA00022825"/>
    </source>
</evidence>
<dbReference type="Gene3D" id="3.40.50.200">
    <property type="entry name" value="Peptidase S8/S53 domain"/>
    <property type="match status" value="1"/>
</dbReference>
<keyword evidence="8" id="KW-1185">Reference proteome</keyword>
<proteinExistence type="inferred from homology"/>
<dbReference type="AlphaFoldDB" id="A0A1Y1X5B0"/>